<evidence type="ECO:0000313" key="2">
    <source>
        <dbReference type="EMBL" id="QNT92563.1"/>
    </source>
</evidence>
<name>A0A7H1PWY3_9ACTN</name>
<dbReference type="EMBL" id="CP051006">
    <property type="protein sequence ID" value="QNT92563.1"/>
    <property type="molecule type" value="Genomic_DNA"/>
</dbReference>
<feature type="region of interest" description="Disordered" evidence="1">
    <location>
        <begin position="16"/>
        <end position="40"/>
    </location>
</feature>
<gene>
    <name evidence="2" type="ORF">HEP81_02237</name>
</gene>
<dbReference type="AlphaFoldDB" id="A0A7H1PWY3"/>
<reference evidence="2 3" key="1">
    <citation type="submission" date="2020-04" db="EMBL/GenBank/DDBJ databases">
        <title>Characterization and engineering of Streptomyces griseofuscus DSM40191 as a potential heterologous host for expression of BGCs.</title>
        <authorList>
            <person name="Gren T."/>
            <person name="Whitford C.M."/>
            <person name="Mohite O.S."/>
            <person name="Joergensen T.S."/>
            <person name="Nielsen J.B."/>
            <person name="Lee S.Y."/>
            <person name="Weber T."/>
        </authorList>
    </citation>
    <scope>NUCLEOTIDE SEQUENCE [LARGE SCALE GENOMIC DNA]</scope>
    <source>
        <strain evidence="2 3">DSM 40191</strain>
    </source>
</reference>
<dbReference type="RefSeq" id="WP_051850671.1">
    <property type="nucleotide sequence ID" value="NZ_CP051006.1"/>
</dbReference>
<protein>
    <submittedName>
        <fullName evidence="2">Uncharacterized protein</fullName>
    </submittedName>
</protein>
<dbReference type="Proteomes" id="UP000516422">
    <property type="component" value="Chromosome"/>
</dbReference>
<proteinExistence type="predicted"/>
<sequence>MTRFARIAYTASVRGVQERNGSAHAMPRQLDGPDEPDPLGPVEQQFIAERDRFYPATVSETGWPYIQHRGGPSGFLHVLDEHTAMCRNRSGTRSAD</sequence>
<accession>A0A7H1PWY3</accession>
<dbReference type="GeneID" id="91461822"/>
<dbReference type="KEGG" id="sgf:HEP81_02237"/>
<organism evidence="2 3">
    <name type="scientific">Streptomyces griseofuscus</name>
    <dbReference type="NCBI Taxonomy" id="146922"/>
    <lineage>
        <taxon>Bacteria</taxon>
        <taxon>Bacillati</taxon>
        <taxon>Actinomycetota</taxon>
        <taxon>Actinomycetes</taxon>
        <taxon>Kitasatosporales</taxon>
        <taxon>Streptomycetaceae</taxon>
        <taxon>Streptomyces</taxon>
    </lineage>
</organism>
<evidence type="ECO:0000313" key="3">
    <source>
        <dbReference type="Proteomes" id="UP000516422"/>
    </source>
</evidence>
<evidence type="ECO:0000256" key="1">
    <source>
        <dbReference type="SAM" id="MobiDB-lite"/>
    </source>
</evidence>